<feature type="compositionally biased region" description="Low complexity" evidence="1">
    <location>
        <begin position="114"/>
        <end position="125"/>
    </location>
</feature>
<dbReference type="HOGENOM" id="CLU_1465117_0_0_2"/>
<evidence type="ECO:0000313" key="4">
    <source>
        <dbReference type="Proteomes" id="UP000008680"/>
    </source>
</evidence>
<evidence type="ECO:0000313" key="3">
    <source>
        <dbReference type="EMBL" id="ADC47915.1"/>
    </source>
</evidence>
<sequence>MDNSNIIISVIIVLCIAAGVTAYGISEGDNAVFSDLTGFSPSSTDSGDTGIGNTTGNNSQGGGITAGQTNVATNTGGSSSGGSSGSGSSGSGSGSGSGSSGSGGSSSGNGGGNTNPSPSPSKISAAQAKNIAAGAIAEEGAYISSVSDTGSAYVCYISNAEGTNVGYITVSYGGAIIEGAGGAP</sequence>
<dbReference type="KEGG" id="mru:mru_2065"/>
<evidence type="ECO:0000256" key="2">
    <source>
        <dbReference type="SAM" id="Phobius"/>
    </source>
</evidence>
<keyword evidence="2" id="KW-0472">Membrane</keyword>
<proteinExistence type="predicted"/>
<keyword evidence="2" id="KW-1133">Transmembrane helix</keyword>
<organism evidence="3 4">
    <name type="scientific">Methanobrevibacter ruminantium (strain ATCC 35063 / DSM 1093 / JCM 13430 / OCM 146 / M1)</name>
    <name type="common">Methanobacterium ruminantium</name>
    <dbReference type="NCBI Taxonomy" id="634498"/>
    <lineage>
        <taxon>Archaea</taxon>
        <taxon>Methanobacteriati</taxon>
        <taxon>Methanobacteriota</taxon>
        <taxon>Methanomada group</taxon>
        <taxon>Methanobacteria</taxon>
        <taxon>Methanobacteriales</taxon>
        <taxon>Methanobacteriaceae</taxon>
        <taxon>Methanobrevibacter</taxon>
    </lineage>
</organism>
<dbReference type="PATRIC" id="fig|634498.28.peg.2067"/>
<feature type="compositionally biased region" description="Gly residues" evidence="1">
    <location>
        <begin position="78"/>
        <end position="113"/>
    </location>
</feature>
<dbReference type="EMBL" id="CP001719">
    <property type="protein sequence ID" value="ADC47915.1"/>
    <property type="molecule type" value="Genomic_DNA"/>
</dbReference>
<keyword evidence="4" id="KW-1185">Reference proteome</keyword>
<feature type="compositionally biased region" description="Low complexity" evidence="1">
    <location>
        <begin position="41"/>
        <end position="58"/>
    </location>
</feature>
<evidence type="ECO:0000256" key="1">
    <source>
        <dbReference type="SAM" id="MobiDB-lite"/>
    </source>
</evidence>
<name>D3E0U1_METRM</name>
<dbReference type="RefSeq" id="WP_012956863.1">
    <property type="nucleotide sequence ID" value="NC_013790.1"/>
</dbReference>
<accession>D3E0U1</accession>
<dbReference type="GeneID" id="8771742"/>
<dbReference type="OrthoDB" id="78496at2157"/>
<keyword evidence="2" id="KW-0812">Transmembrane</keyword>
<gene>
    <name evidence="3" type="ordered locus">mru_2065</name>
</gene>
<feature type="region of interest" description="Disordered" evidence="1">
    <location>
        <begin position="41"/>
        <end position="125"/>
    </location>
</feature>
<dbReference type="Proteomes" id="UP000008680">
    <property type="component" value="Chromosome"/>
</dbReference>
<dbReference type="AlphaFoldDB" id="D3E0U1"/>
<feature type="transmembrane region" description="Helical" evidence="2">
    <location>
        <begin position="6"/>
        <end position="25"/>
    </location>
</feature>
<reference evidence="3 4" key="1">
    <citation type="journal article" date="2010" name="PLoS ONE">
        <title>The genome sequence of the rumen methanogen Methanobrevibacter ruminantium reveals new possibilities for controlling ruminant methane emissions.</title>
        <authorList>
            <person name="Leahy S.C."/>
            <person name="Kelly W.J."/>
            <person name="Altermann E."/>
            <person name="Ronimus R.S."/>
            <person name="Yeoman C.J."/>
            <person name="Pacheco D.M."/>
            <person name="Li D."/>
            <person name="Kong Z."/>
            <person name="McTavish S."/>
            <person name="Sang C."/>
            <person name="Lambie S.C."/>
            <person name="Janssen P.H."/>
            <person name="Dey D."/>
            <person name="Attwood G.T."/>
        </authorList>
    </citation>
    <scope>NUCLEOTIDE SEQUENCE [LARGE SCALE GENOMIC DNA]</scope>
    <source>
        <strain evidence="4">ATCC 35063 / DSM 1093 / JCM 13430 / OCM 146 / M1</strain>
    </source>
</reference>
<protein>
    <submittedName>
        <fullName evidence="3">Uncharacterized protein</fullName>
    </submittedName>
</protein>